<dbReference type="AlphaFoldDB" id="A0A645DGM9"/>
<dbReference type="EMBL" id="VSSQ01036033">
    <property type="protein sequence ID" value="MPM88411.1"/>
    <property type="molecule type" value="Genomic_DNA"/>
</dbReference>
<name>A0A645DGM9_9ZZZZ</name>
<reference evidence="2" key="1">
    <citation type="submission" date="2019-08" db="EMBL/GenBank/DDBJ databases">
        <authorList>
            <person name="Kucharzyk K."/>
            <person name="Murdoch R.W."/>
            <person name="Higgins S."/>
            <person name="Loffler F."/>
        </authorList>
    </citation>
    <scope>NUCLEOTIDE SEQUENCE</scope>
</reference>
<accession>A0A645DGM9</accession>
<proteinExistence type="predicted"/>
<comment type="caution">
    <text evidence="2">The sequence shown here is derived from an EMBL/GenBank/DDBJ whole genome shotgun (WGS) entry which is preliminary data.</text>
</comment>
<evidence type="ECO:0000313" key="2">
    <source>
        <dbReference type="EMBL" id="MPM88411.1"/>
    </source>
</evidence>
<sequence>MGGAETVEEVQERNAALNGGEVRDRAEIHRFLGVCGREHGETGLAAGHNVGVIAEDRECVGRERARGDVEDAGQQFARDLVHIRDHQQQALRSGEGRSQGALGDRAMQRACCPGLGLHLDDLGNLTPDVRASGRAPGVRRLGHRRRGRDGVDRDDLAEGVRHARGGLVPVHRLPCSCVCHVPQLGTSAIMRGHPSAKASPGARRDHSPKTTHNNSGIAWHLCVLSSLSTRAIAGVEATGAWSCATTCMPRNADS</sequence>
<evidence type="ECO:0000256" key="1">
    <source>
        <dbReference type="SAM" id="MobiDB-lite"/>
    </source>
</evidence>
<organism evidence="2">
    <name type="scientific">bioreactor metagenome</name>
    <dbReference type="NCBI Taxonomy" id="1076179"/>
    <lineage>
        <taxon>unclassified sequences</taxon>
        <taxon>metagenomes</taxon>
        <taxon>ecological metagenomes</taxon>
    </lineage>
</organism>
<gene>
    <name evidence="2" type="ORF">SDC9_135515</name>
</gene>
<feature type="region of interest" description="Disordered" evidence="1">
    <location>
        <begin position="190"/>
        <end position="213"/>
    </location>
</feature>
<protein>
    <submittedName>
        <fullName evidence="2">Uncharacterized protein</fullName>
    </submittedName>
</protein>